<dbReference type="SUPFAM" id="SSF101898">
    <property type="entry name" value="NHL repeat"/>
    <property type="match status" value="1"/>
</dbReference>
<evidence type="ECO:0000313" key="3">
    <source>
        <dbReference type="EMBL" id="MDG0866085.1"/>
    </source>
</evidence>
<evidence type="ECO:0000256" key="2">
    <source>
        <dbReference type="PROSITE-ProRule" id="PRU00504"/>
    </source>
</evidence>
<dbReference type="Proteomes" id="UP001219901">
    <property type="component" value="Chromosome"/>
</dbReference>
<protein>
    <submittedName>
        <fullName evidence="4">Peptidylglycine alpha-amidating monooxygenase</fullName>
    </submittedName>
</protein>
<reference evidence="4" key="2">
    <citation type="journal article" date="2023" name="Nat. Commun.">
        <title>Cultivation of marine bacteria of the SAR202 clade.</title>
        <authorList>
            <person name="Lim Y."/>
            <person name="Seo J.H."/>
            <person name="Giovannoni S.J."/>
            <person name="Kang I."/>
            <person name="Cho J.C."/>
        </authorList>
    </citation>
    <scope>NUCLEOTIDE SEQUENCE</scope>
    <source>
        <strain evidence="4">JH1073</strain>
    </source>
</reference>
<dbReference type="PROSITE" id="PS51125">
    <property type="entry name" value="NHL"/>
    <property type="match status" value="1"/>
</dbReference>
<dbReference type="EMBL" id="CP046147">
    <property type="protein sequence ID" value="WFG39191.1"/>
    <property type="molecule type" value="Genomic_DNA"/>
</dbReference>
<dbReference type="CDD" id="cd14958">
    <property type="entry name" value="NHL_PAL_like"/>
    <property type="match status" value="1"/>
</dbReference>
<gene>
    <name evidence="3" type="ORF">GKO46_03255</name>
    <name evidence="4" type="ORF">GKO48_06005</name>
</gene>
<evidence type="ECO:0000313" key="4">
    <source>
        <dbReference type="EMBL" id="WFG39191.1"/>
    </source>
</evidence>
<dbReference type="PANTHER" id="PTHR24104">
    <property type="entry name" value="E3 UBIQUITIN-PROTEIN LIGASE NHLRC1-RELATED"/>
    <property type="match status" value="1"/>
</dbReference>
<dbReference type="Gene3D" id="2.120.10.30">
    <property type="entry name" value="TolB, C-terminal domain"/>
    <property type="match status" value="1"/>
</dbReference>
<evidence type="ECO:0000256" key="1">
    <source>
        <dbReference type="ARBA" id="ARBA00022737"/>
    </source>
</evidence>
<feature type="repeat" description="NHL" evidence="2">
    <location>
        <begin position="161"/>
        <end position="200"/>
    </location>
</feature>
<sequence length="316" mass="35021">MMVNAATSETVYEPVPYWAKLPHPMMFKEATSVAVDSNDNVYVFNRGNHPVIIFDKEGNFLETWGEGEFVRPHGITIDADDNLFLADDDAHMVEKRTKEGKLLFRMGEKGKAAAWQEGDPFNRPTHVAIQPDTGDLFISDGYGNSRVHRFDSEGKHISSWGSPGSREGQFSLPHNIAMNGSDKVTVADRENFRLQTFTTDGEFVKQIHSHRPIAITNGKGADTNLYVAEAGPPPVQEGVKRLGRRVVVMDREGNEVTRFGNELGGEGHDQFIAPHAMAVDSEGSVYVAEVSYTAFGSQQDPVREVASLRKWKRVSG</sequence>
<dbReference type="Proteomes" id="UP001321249">
    <property type="component" value="Unassembled WGS sequence"/>
</dbReference>
<keyword evidence="1" id="KW-0677">Repeat</keyword>
<organism evidence="4 5">
    <name type="scientific">Candidatus Lucifugimonas marina</name>
    <dbReference type="NCBI Taxonomy" id="3038979"/>
    <lineage>
        <taxon>Bacteria</taxon>
        <taxon>Bacillati</taxon>
        <taxon>Chloroflexota</taxon>
        <taxon>Dehalococcoidia</taxon>
        <taxon>SAR202 cluster</taxon>
        <taxon>Candidatus Lucifugimonadales</taxon>
        <taxon>Candidatus Lucifugimonadaceae</taxon>
        <taxon>Candidatus Lucifugimonas</taxon>
    </lineage>
</organism>
<dbReference type="InterPro" id="IPR050952">
    <property type="entry name" value="TRIM-NHL_E3_ligases"/>
</dbReference>
<keyword evidence="5" id="KW-1185">Reference proteome</keyword>
<name>A0AAJ5ZFS3_9CHLR</name>
<dbReference type="InterPro" id="IPR011042">
    <property type="entry name" value="6-blade_b-propeller_TolB-like"/>
</dbReference>
<dbReference type="PANTHER" id="PTHR24104:SF25">
    <property type="entry name" value="PROTEIN LIN-41"/>
    <property type="match status" value="1"/>
</dbReference>
<dbReference type="AlphaFoldDB" id="A0AAJ5ZFS3"/>
<evidence type="ECO:0000313" key="6">
    <source>
        <dbReference type="Proteomes" id="UP001321249"/>
    </source>
</evidence>
<dbReference type="InterPro" id="IPR001258">
    <property type="entry name" value="NHL_repeat"/>
</dbReference>
<reference evidence="5" key="3">
    <citation type="submission" date="2023-06" db="EMBL/GenBank/DDBJ databases">
        <title>Pangenomics reveal diversification of enzyme families and niche specialization in globally abundant SAR202 bacteria.</title>
        <authorList>
            <person name="Saw J.H.W."/>
        </authorList>
    </citation>
    <scope>NUCLEOTIDE SEQUENCE [LARGE SCALE GENOMIC DNA]</scope>
    <source>
        <strain evidence="5">JH1073</strain>
    </source>
</reference>
<reference evidence="5 6" key="1">
    <citation type="submission" date="2019-11" db="EMBL/GenBank/DDBJ databases">
        <authorList>
            <person name="Cho J.-C."/>
        </authorList>
    </citation>
    <scope>NUCLEOTIDE SEQUENCE [LARGE SCALE GENOMIC DNA]</scope>
    <source>
        <strain evidence="4 5">JH1073</strain>
        <strain evidence="3 6">JH702</strain>
    </source>
</reference>
<dbReference type="GO" id="GO:0004497">
    <property type="term" value="F:monooxygenase activity"/>
    <property type="evidence" value="ECO:0007669"/>
    <property type="project" value="UniProtKB-KW"/>
</dbReference>
<dbReference type="EMBL" id="WMBE01000001">
    <property type="protein sequence ID" value="MDG0866085.1"/>
    <property type="molecule type" value="Genomic_DNA"/>
</dbReference>
<evidence type="ECO:0000313" key="5">
    <source>
        <dbReference type="Proteomes" id="UP001219901"/>
    </source>
</evidence>
<keyword evidence="4" id="KW-0560">Oxidoreductase</keyword>
<dbReference type="GO" id="GO:0008270">
    <property type="term" value="F:zinc ion binding"/>
    <property type="evidence" value="ECO:0007669"/>
    <property type="project" value="UniProtKB-KW"/>
</dbReference>
<accession>A0AAJ5ZFS3</accession>
<proteinExistence type="predicted"/>
<keyword evidence="4" id="KW-0503">Monooxygenase</keyword>